<dbReference type="Proteomes" id="UP000319210">
    <property type="component" value="Unassembled WGS sequence"/>
</dbReference>
<name>A0A4Y3R4W4_STRCI</name>
<accession>A0A4Y3R4W4</accession>
<dbReference type="RefSeq" id="WP_158102267.1">
    <property type="nucleotide sequence ID" value="NZ_BJMM01000017.1"/>
</dbReference>
<evidence type="ECO:0000313" key="2">
    <source>
        <dbReference type="Proteomes" id="UP000319210"/>
    </source>
</evidence>
<sequence>MQRSEDVERQKEHRGAGVVVLMRYTLRLLTAQQFSAPPHWFCAAEVLQGGVRGC</sequence>
<reference evidence="1 2" key="1">
    <citation type="submission" date="2019-06" db="EMBL/GenBank/DDBJ databases">
        <title>Whole genome shotgun sequence of Streptomyces cacaoi subsp. cacaoi NBRC 12748.</title>
        <authorList>
            <person name="Hosoyama A."/>
            <person name="Uohara A."/>
            <person name="Ohji S."/>
            <person name="Ichikawa N."/>
        </authorList>
    </citation>
    <scope>NUCLEOTIDE SEQUENCE [LARGE SCALE GENOMIC DNA]</scope>
    <source>
        <strain evidence="1 2">NBRC 12748</strain>
    </source>
</reference>
<proteinExistence type="predicted"/>
<protein>
    <submittedName>
        <fullName evidence="1">Uncharacterized protein</fullName>
    </submittedName>
</protein>
<organism evidence="1 2">
    <name type="scientific">Streptomyces cacaoi</name>
    <dbReference type="NCBI Taxonomy" id="1898"/>
    <lineage>
        <taxon>Bacteria</taxon>
        <taxon>Bacillati</taxon>
        <taxon>Actinomycetota</taxon>
        <taxon>Actinomycetes</taxon>
        <taxon>Kitasatosporales</taxon>
        <taxon>Streptomycetaceae</taxon>
        <taxon>Streptomyces</taxon>
    </lineage>
</organism>
<dbReference type="AlphaFoldDB" id="A0A4Y3R4W4"/>
<evidence type="ECO:0000313" key="1">
    <source>
        <dbReference type="EMBL" id="GEB50990.1"/>
    </source>
</evidence>
<dbReference type="EMBL" id="BJMM01000017">
    <property type="protein sequence ID" value="GEB50990.1"/>
    <property type="molecule type" value="Genomic_DNA"/>
</dbReference>
<gene>
    <name evidence="1" type="ORF">SCA03_35410</name>
</gene>
<keyword evidence="2" id="KW-1185">Reference proteome</keyword>
<comment type="caution">
    <text evidence="1">The sequence shown here is derived from an EMBL/GenBank/DDBJ whole genome shotgun (WGS) entry which is preliminary data.</text>
</comment>